<dbReference type="SUPFAM" id="SSF56024">
    <property type="entry name" value="Phospholipase D/nuclease"/>
    <property type="match status" value="2"/>
</dbReference>
<evidence type="ECO:0000259" key="1">
    <source>
        <dbReference type="PROSITE" id="PS50035"/>
    </source>
</evidence>
<dbReference type="RefSeq" id="WP_205158754.1">
    <property type="nucleotide sequence ID" value="NZ_JAFEUM010000004.1"/>
</dbReference>
<organism evidence="2 3">
    <name type="scientific">Vibrio ulleungensis</name>
    <dbReference type="NCBI Taxonomy" id="2807619"/>
    <lineage>
        <taxon>Bacteria</taxon>
        <taxon>Pseudomonadati</taxon>
        <taxon>Pseudomonadota</taxon>
        <taxon>Gammaproteobacteria</taxon>
        <taxon>Vibrionales</taxon>
        <taxon>Vibrionaceae</taxon>
        <taxon>Vibrio</taxon>
    </lineage>
</organism>
<reference evidence="2 3" key="1">
    <citation type="submission" date="2021-02" db="EMBL/GenBank/DDBJ databases">
        <authorList>
            <person name="Park J.-S."/>
        </authorList>
    </citation>
    <scope>NUCLEOTIDE SEQUENCE [LARGE SCALE GENOMIC DNA]</scope>
    <source>
        <strain evidence="2 3">188UL20-2</strain>
    </source>
</reference>
<protein>
    <submittedName>
        <fullName evidence="2">Phospholipase</fullName>
    </submittedName>
</protein>
<comment type="caution">
    <text evidence="2">The sequence shown here is derived from an EMBL/GenBank/DDBJ whole genome shotgun (WGS) entry which is preliminary data.</text>
</comment>
<dbReference type="PANTHER" id="PTHR21248:SF12">
    <property type="entry name" value="CARDIOLIPIN SYNTHASE C"/>
    <property type="match status" value="1"/>
</dbReference>
<dbReference type="Gene3D" id="3.30.870.10">
    <property type="entry name" value="Endonuclease Chain A"/>
    <property type="match status" value="2"/>
</dbReference>
<dbReference type="InterPro" id="IPR025202">
    <property type="entry name" value="PLD-like_dom"/>
</dbReference>
<dbReference type="EMBL" id="JAFEUM010000004">
    <property type="protein sequence ID" value="MBM7037203.1"/>
    <property type="molecule type" value="Genomic_DNA"/>
</dbReference>
<proteinExistence type="predicted"/>
<dbReference type="SMART" id="SM00155">
    <property type="entry name" value="PLDc"/>
    <property type="match status" value="2"/>
</dbReference>
<dbReference type="InterPro" id="IPR001736">
    <property type="entry name" value="PLipase_D/transphosphatidylase"/>
</dbReference>
<gene>
    <name evidence="2" type="ORF">JQC93_12380</name>
</gene>
<accession>A0ABS2HI37</accession>
<keyword evidence="3" id="KW-1185">Reference proteome</keyword>
<evidence type="ECO:0000313" key="3">
    <source>
        <dbReference type="Proteomes" id="UP000809621"/>
    </source>
</evidence>
<dbReference type="PANTHER" id="PTHR21248">
    <property type="entry name" value="CARDIOLIPIN SYNTHASE"/>
    <property type="match status" value="1"/>
</dbReference>
<dbReference type="Proteomes" id="UP000809621">
    <property type="component" value="Unassembled WGS sequence"/>
</dbReference>
<evidence type="ECO:0000313" key="2">
    <source>
        <dbReference type="EMBL" id="MBM7037203.1"/>
    </source>
</evidence>
<name>A0ABS2HI37_9VIBR</name>
<dbReference type="PROSITE" id="PS51257">
    <property type="entry name" value="PROKAR_LIPOPROTEIN"/>
    <property type="match status" value="1"/>
</dbReference>
<dbReference type="PROSITE" id="PS50035">
    <property type="entry name" value="PLD"/>
    <property type="match status" value="1"/>
</dbReference>
<dbReference type="Pfam" id="PF13091">
    <property type="entry name" value="PLDc_2"/>
    <property type="match status" value="1"/>
</dbReference>
<sequence length="612" mass="69626">MVKKLLCSLGCSIALLGCSSVPEVETSPFEAMNYLFEEQLTHSNDDFSDYLYASRTWISADKLEEDPIEVSHAYTTPINNAFSKVIGVDYEESVLSLATKIWLIDNAEHTIDLTYYIFKYDKAGESILGALCNAAKRGVDVRIMVDSLGSIDTFHNPIKALETCADDAGYIRDFYGNQTPYKARVQFVIINALTSTKAWGNRRSHDKLFIKDGHFLGKDVTITGGRNVSMDYYGLDDEGNRNPHAYLDLEVLLRSADRDNDQNDGMSVGETSSLYFSMLFLHEGNRKITAANPDGYEYWKDKAQESLSDLMKVEDFRSAYDNMEGYLLEGFATSQVRLAHQLENFSSTNVVEDAEQTKAENTNSIEGILKAAVEQLEQTADRNTASTLRIVSPYLFTPQYKNKQGEITYDGAVALKAFLERFPNVNVEILTNSILTSDNYFTQSVIDMDTAPRLLLNDELREVWVKSMKGSELNPDYINSQAWLEAVNNPRVTIYQTGRRDSTILGGAQEYGKLHAKFFFSEQLGFIGTSNFDYRSRLYNNEMGYYFYGEEVSQQLLDNYNKLKELSLVWGSPEWLQMRKDVFNNHNEKTRTSKSQRSRFQVMKNSGLIWLF</sequence>
<feature type="domain" description="PLD phosphodiesterase" evidence="1">
    <location>
        <begin position="200"/>
        <end position="232"/>
    </location>
</feature>